<protein>
    <recommendedName>
        <fullName evidence="1">CHAT domain-containing protein</fullName>
    </recommendedName>
</protein>
<organism evidence="2 3">
    <name type="scientific">Flavilitoribacter nigricans (strain ATCC 23147 / DSM 23189 / NBRC 102662 / NCIMB 1420 / SS-2)</name>
    <name type="common">Lewinella nigricans</name>
    <dbReference type="NCBI Taxonomy" id="1122177"/>
    <lineage>
        <taxon>Bacteria</taxon>
        <taxon>Pseudomonadati</taxon>
        <taxon>Bacteroidota</taxon>
        <taxon>Saprospiria</taxon>
        <taxon>Saprospirales</taxon>
        <taxon>Lewinellaceae</taxon>
        <taxon>Flavilitoribacter</taxon>
    </lineage>
</organism>
<comment type="caution">
    <text evidence="2">The sequence shown here is derived from an EMBL/GenBank/DDBJ whole genome shotgun (WGS) entry which is preliminary data.</text>
</comment>
<gene>
    <name evidence="2" type="ORF">CRP01_07095</name>
</gene>
<dbReference type="EMBL" id="PDUD01000010">
    <property type="protein sequence ID" value="PHN07388.1"/>
    <property type="molecule type" value="Genomic_DNA"/>
</dbReference>
<dbReference type="AlphaFoldDB" id="A0A2D0NG47"/>
<evidence type="ECO:0000259" key="1">
    <source>
        <dbReference type="Pfam" id="PF12770"/>
    </source>
</evidence>
<feature type="domain" description="CHAT" evidence="1">
    <location>
        <begin position="10"/>
        <end position="162"/>
    </location>
</feature>
<accession>A0A2D0NG47</accession>
<dbReference type="Proteomes" id="UP000223913">
    <property type="component" value="Unassembled WGS sequence"/>
</dbReference>
<reference evidence="2 3" key="1">
    <citation type="submission" date="2017-10" db="EMBL/GenBank/DDBJ databases">
        <title>The draft genome sequence of Lewinella nigricans NBRC 102662.</title>
        <authorList>
            <person name="Wang K."/>
        </authorList>
    </citation>
    <scope>NUCLEOTIDE SEQUENCE [LARGE SCALE GENOMIC DNA]</scope>
    <source>
        <strain evidence="2 3">NBRC 102662</strain>
    </source>
</reference>
<proteinExistence type="predicted"/>
<dbReference type="RefSeq" id="WP_099149318.1">
    <property type="nucleotide sequence ID" value="NZ_PDUD01000010.1"/>
</dbReference>
<evidence type="ECO:0000313" key="2">
    <source>
        <dbReference type="EMBL" id="PHN07388.1"/>
    </source>
</evidence>
<dbReference type="InterPro" id="IPR024983">
    <property type="entry name" value="CHAT_dom"/>
</dbReference>
<name>A0A2D0NG47_FLAN2</name>
<dbReference type="OrthoDB" id="1164785at2"/>
<keyword evidence="3" id="KW-1185">Reference proteome</keyword>
<sequence>MDVPVIFLAFANNSDAPLPQLEREGESIYRCLNEGSGKGHYILHRESFATTEKIAHYLIDFKDRVVVFHYGGHAEGDGLELTDQKAGSEGIAQLISAQKQLKLVFLNGCSTKPQVKQLLDLGVPAVIATSCPINDTKATELAEQFYSALMKRHTIREAFAMAAGLIKAKGGEAEQYRGIVLKEDAETFPWGLYSENDEVLDWKLPDQKNNRQEIIIRNASEQFNFSKTPVNTHLTQILLNVLRPFSRDIDYVLAKAEDDGEDPDVRLLQRAIMDSLPAPIGEQVRKLFSLDLQADQLDRIGKPRLQQLVRTYDTLVEFSTHVLLSLMWEAKIKNDQLQLSPELSDQIRKTLSLKKEELPTFDYNETIKGILSFFDEASLLGKADSAIFIDELSVLWESMQQDEVFKDATAFMKEIKREVDTDNVSADEIESFCVQSETHLAEIFEFLGFIAKYKLNTIKSIAVSKARNKSPRFRHYRVKLDTITAGYKDVDKEYDGVFTDNRSVILLKEERSIDRYLNLSPFIIDEHALLGKEKSKLFFFTYCDRDKMELHYKYAYVQSEQDELILSDHHKDGAYLPVYEEIKEQLDEFCQLFFSTNFKDL</sequence>
<dbReference type="Pfam" id="PF12770">
    <property type="entry name" value="CHAT"/>
    <property type="match status" value="1"/>
</dbReference>
<evidence type="ECO:0000313" key="3">
    <source>
        <dbReference type="Proteomes" id="UP000223913"/>
    </source>
</evidence>